<feature type="compositionally biased region" description="Low complexity" evidence="1">
    <location>
        <begin position="505"/>
        <end position="515"/>
    </location>
</feature>
<evidence type="ECO:0000313" key="3">
    <source>
        <dbReference type="EMBL" id="GJJ15904.1"/>
    </source>
</evidence>
<evidence type="ECO:0000256" key="1">
    <source>
        <dbReference type="SAM" id="MobiDB-lite"/>
    </source>
</evidence>
<evidence type="ECO:0000313" key="4">
    <source>
        <dbReference type="Proteomes" id="UP001050691"/>
    </source>
</evidence>
<dbReference type="Proteomes" id="UP001050691">
    <property type="component" value="Unassembled WGS sequence"/>
</dbReference>
<sequence length="534" mass="59248">MSTTTSPGRPTSLHIPIPVSSISPQLLHSTHSSPQDELNQYLDYYPTTSEFVNTCTYPPTSSPYSQPETSGNSVVTSPRGMITVYSYMPSTGQHDTCITTYIDFASNVQGFVGLQLVFGDLPRPTAVENSDRINTNTQGNLTLKAHVPLVEQVFAHAADMTCNGSREWPLAIQAFDSSNTLLDSVVFGAFSYDDYSDSPSPSSAASTGDYQSILKSHGKIQYPDTNYPPPLASNQVVIDNHTVNLRRLSTVSNTQACFSPNIPNKPRFNQPSYISNRFGTTISSQAFTQQVSSSSALPQFFVSATGTRTRAQYSPVSNTISVSSCSLMLIRTSQPENYHASKSAVVVVRGNLESMKESWTDTENQAHRRLVQFWKCLKGNTLEISFASILQSSYKENTIVVSCIYREDIDDYFITSVDVIYLLESIAGHCFEVEEKNRIRRNLEGFKPLTISKTGLGMKDFFRIIMEFPIPRPRNIEKDVKVFEWGKLKGMLDKVFSKYSIIPVSSSSPKVSPASDTFDIDSHLQSDSEDKKPN</sequence>
<comment type="caution">
    <text evidence="3">The sequence shown here is derived from an EMBL/GenBank/DDBJ whole genome shotgun (WGS) entry which is preliminary data.</text>
</comment>
<dbReference type="PANTHER" id="PTHR39463">
    <property type="entry name" value="MEDUSA"/>
    <property type="match status" value="1"/>
</dbReference>
<feature type="region of interest" description="Disordered" evidence="1">
    <location>
        <begin position="505"/>
        <end position="534"/>
    </location>
</feature>
<keyword evidence="4" id="KW-1185">Reference proteome</keyword>
<reference evidence="3" key="1">
    <citation type="submission" date="2021-10" db="EMBL/GenBank/DDBJ databases">
        <title>De novo Genome Assembly of Clathrus columnatus (Basidiomycota, Fungi) Using Illumina and Nanopore Sequence Data.</title>
        <authorList>
            <person name="Ogiso-Tanaka E."/>
            <person name="Itagaki H."/>
            <person name="Hosoya T."/>
            <person name="Hosaka K."/>
        </authorList>
    </citation>
    <scope>NUCLEOTIDE SEQUENCE</scope>
    <source>
        <strain evidence="3">MO-923</strain>
    </source>
</reference>
<proteinExistence type="predicted"/>
<dbReference type="Pfam" id="PF23305">
    <property type="entry name" value="DUF7082"/>
    <property type="match status" value="1"/>
</dbReference>
<dbReference type="EMBL" id="BPWL01000011">
    <property type="protein sequence ID" value="GJJ15904.1"/>
    <property type="molecule type" value="Genomic_DNA"/>
</dbReference>
<dbReference type="AlphaFoldDB" id="A0AAV5ARY2"/>
<dbReference type="GO" id="GO:0005634">
    <property type="term" value="C:nucleus"/>
    <property type="evidence" value="ECO:0007669"/>
    <property type="project" value="TreeGrafter"/>
</dbReference>
<dbReference type="InterPro" id="IPR055509">
    <property type="entry name" value="DUF7082"/>
</dbReference>
<evidence type="ECO:0000259" key="2">
    <source>
        <dbReference type="Pfam" id="PF23305"/>
    </source>
</evidence>
<organism evidence="3 4">
    <name type="scientific">Clathrus columnatus</name>
    <dbReference type="NCBI Taxonomy" id="1419009"/>
    <lineage>
        <taxon>Eukaryota</taxon>
        <taxon>Fungi</taxon>
        <taxon>Dikarya</taxon>
        <taxon>Basidiomycota</taxon>
        <taxon>Agaricomycotina</taxon>
        <taxon>Agaricomycetes</taxon>
        <taxon>Phallomycetidae</taxon>
        <taxon>Phallales</taxon>
        <taxon>Clathraceae</taxon>
        <taxon>Clathrus</taxon>
    </lineage>
</organism>
<gene>
    <name evidence="3" type="ORF">Clacol_010182</name>
</gene>
<dbReference type="PANTHER" id="PTHR39463:SF1">
    <property type="entry name" value="MEDUSA"/>
    <property type="match status" value="1"/>
</dbReference>
<feature type="domain" description="DUF7082" evidence="2">
    <location>
        <begin position="344"/>
        <end position="495"/>
    </location>
</feature>
<accession>A0AAV5ARY2</accession>
<feature type="compositionally biased region" description="Basic and acidic residues" evidence="1">
    <location>
        <begin position="520"/>
        <end position="534"/>
    </location>
</feature>
<protein>
    <recommendedName>
        <fullName evidence="2">DUF7082 domain-containing protein</fullName>
    </recommendedName>
</protein>
<name>A0AAV5ARY2_9AGAM</name>